<name>A0A6L3ZC41_9FLAO</name>
<dbReference type="OrthoDB" id="9803040at2"/>
<dbReference type="AlphaFoldDB" id="A0A6L3ZC41"/>
<reference evidence="1 2" key="1">
    <citation type="submission" date="2019-10" db="EMBL/GenBank/DDBJ databases">
        <title>Genome sequence of Phaeocystidibacter marisrubri JCM30614 (type strain).</title>
        <authorList>
            <person name="Bowman J.P."/>
        </authorList>
    </citation>
    <scope>NUCLEOTIDE SEQUENCE [LARGE SCALE GENOMIC DNA]</scope>
    <source>
        <strain evidence="1 2">JCM 30614</strain>
    </source>
</reference>
<sequence>MADEIVNKIANSGLVNIDLQEFYPRGNRFELDIAPWLYEQQILREKDFRNYIAEHDWSQYNDSYVAVYCSVDAIIPQWAWILVANALNGHSVRTVFGSLEQLEAVLFESILDDLDIDQYHGKRVIVKGCSDCPVPIQAFIRLTEKLTPVVQSLMYGEACSTVPVYKKPK</sequence>
<evidence type="ECO:0000313" key="1">
    <source>
        <dbReference type="EMBL" id="KAB2815196.1"/>
    </source>
</evidence>
<dbReference type="EMBL" id="WBVQ01000003">
    <property type="protein sequence ID" value="KAB2815196.1"/>
    <property type="molecule type" value="Genomic_DNA"/>
</dbReference>
<comment type="caution">
    <text evidence="1">The sequence shown here is derived from an EMBL/GenBank/DDBJ whole genome shotgun (WGS) entry which is preliminary data.</text>
</comment>
<evidence type="ECO:0000313" key="2">
    <source>
        <dbReference type="Proteomes" id="UP000484164"/>
    </source>
</evidence>
<dbReference type="RefSeq" id="WP_151694232.1">
    <property type="nucleotide sequence ID" value="NZ_BMGX01000001.1"/>
</dbReference>
<proteinExistence type="predicted"/>
<dbReference type="Proteomes" id="UP000484164">
    <property type="component" value="Unassembled WGS sequence"/>
</dbReference>
<dbReference type="Pfam" id="PF10652">
    <property type="entry name" value="DUF2480"/>
    <property type="match status" value="1"/>
</dbReference>
<accession>A0A6L3ZC41</accession>
<protein>
    <submittedName>
        <fullName evidence="1">DUF2480 family protein</fullName>
    </submittedName>
</protein>
<keyword evidence="2" id="KW-1185">Reference proteome</keyword>
<organism evidence="1 2">
    <name type="scientific">Phaeocystidibacter marisrubri</name>
    <dbReference type="NCBI Taxonomy" id="1577780"/>
    <lineage>
        <taxon>Bacteria</taxon>
        <taxon>Pseudomonadati</taxon>
        <taxon>Bacteroidota</taxon>
        <taxon>Flavobacteriia</taxon>
        <taxon>Flavobacteriales</taxon>
        <taxon>Phaeocystidibacteraceae</taxon>
        <taxon>Phaeocystidibacter</taxon>
    </lineage>
</organism>
<dbReference type="InterPro" id="IPR018914">
    <property type="entry name" value="DUF2480"/>
</dbReference>
<gene>
    <name evidence="1" type="ORF">F8C82_13955</name>
</gene>